<dbReference type="Pfam" id="PF14322">
    <property type="entry name" value="SusD-like_3"/>
    <property type="match status" value="1"/>
</dbReference>
<evidence type="ECO:0000256" key="4">
    <source>
        <dbReference type="ARBA" id="ARBA00023136"/>
    </source>
</evidence>
<evidence type="ECO:0000313" key="9">
    <source>
        <dbReference type="Proteomes" id="UP000306808"/>
    </source>
</evidence>
<gene>
    <name evidence="8" type="ORF">FAZ15_01555</name>
</gene>
<organism evidence="8 9">
    <name type="scientific">Sphingobacterium olei</name>
    <dbReference type="NCBI Taxonomy" id="2571155"/>
    <lineage>
        <taxon>Bacteria</taxon>
        <taxon>Pseudomonadati</taxon>
        <taxon>Bacteroidota</taxon>
        <taxon>Sphingobacteriia</taxon>
        <taxon>Sphingobacteriales</taxon>
        <taxon>Sphingobacteriaceae</taxon>
        <taxon>Sphingobacterium</taxon>
    </lineage>
</organism>
<evidence type="ECO:0000259" key="7">
    <source>
        <dbReference type="Pfam" id="PF14322"/>
    </source>
</evidence>
<evidence type="ECO:0000256" key="2">
    <source>
        <dbReference type="ARBA" id="ARBA00006275"/>
    </source>
</evidence>
<comment type="similarity">
    <text evidence="2">Belongs to the SusD family.</text>
</comment>
<keyword evidence="5" id="KW-0998">Cell outer membrane</keyword>
<proteinExistence type="inferred from homology"/>
<comment type="caution">
    <text evidence="8">The sequence shown here is derived from an EMBL/GenBank/DDBJ whole genome shotgun (WGS) entry which is preliminary data.</text>
</comment>
<evidence type="ECO:0000256" key="1">
    <source>
        <dbReference type="ARBA" id="ARBA00004442"/>
    </source>
</evidence>
<evidence type="ECO:0000313" key="8">
    <source>
        <dbReference type="EMBL" id="TJZ63011.1"/>
    </source>
</evidence>
<protein>
    <submittedName>
        <fullName evidence="8">RagB/SusD family nutrient uptake outer membrane protein</fullName>
    </submittedName>
</protein>
<dbReference type="Gene3D" id="1.25.40.390">
    <property type="match status" value="1"/>
</dbReference>
<feature type="domain" description="SusD-like N-terminal" evidence="7">
    <location>
        <begin position="21"/>
        <end position="227"/>
    </location>
</feature>
<name>A0A4U0P6D4_9SPHI</name>
<evidence type="ECO:0000256" key="5">
    <source>
        <dbReference type="ARBA" id="ARBA00023237"/>
    </source>
</evidence>
<accession>A0A4U0P6D4</accession>
<keyword evidence="4" id="KW-0472">Membrane</keyword>
<dbReference type="OrthoDB" id="653598at2"/>
<dbReference type="SUPFAM" id="SSF48452">
    <property type="entry name" value="TPR-like"/>
    <property type="match status" value="1"/>
</dbReference>
<dbReference type="Pfam" id="PF07980">
    <property type="entry name" value="SusD_RagB"/>
    <property type="match status" value="1"/>
</dbReference>
<sequence length="458" mass="52365">MKTNIIKYIILSVFFTSCGKEFLEIKSDLSIGSPNKVSDYLAMMQATSLIANSTGTLAIAGADEYYLEDATWQSLPIGSVIERNAYFWADDVYENKEVGDWNNAYNKIQVANMVLDGLDRLKPSSEELENWNNASGSALFFRAFNFFQLAQLFCKPYDEASAKHDLGIPLRLSSDITEPVKRSTLESTYKQIIDDLRIAEERLTTDNRVRINPSKQAVFGLLAKVYLVMGDYRLSGEYAERTLSIQEDLLDFNTLQTNVTYPFKNDYGVGNPEIIFHCYVPALGVLSRTRMYLDPELLDLYHEDDLRLKVYYSIGSINNIIFRGSLTGGLSIFSGISTSEIKLIQAEVFARNNEIERATKIMNELGILRFPTSEYIPLVGLAKDELLKYILDERRRELAFRGLRWSDLRRLNKDPLYAKSIVRTLNGRVYTLLPNDKKYVWQIPDKVLEISKIVPNER</sequence>
<dbReference type="Gene3D" id="2.20.20.130">
    <property type="match status" value="1"/>
</dbReference>
<keyword evidence="3" id="KW-0732">Signal</keyword>
<dbReference type="Gene3D" id="1.25.40.900">
    <property type="match status" value="1"/>
</dbReference>
<comment type="subcellular location">
    <subcellularLocation>
        <location evidence="1">Cell outer membrane</location>
    </subcellularLocation>
</comment>
<keyword evidence="9" id="KW-1185">Reference proteome</keyword>
<dbReference type="GO" id="GO:0009279">
    <property type="term" value="C:cell outer membrane"/>
    <property type="evidence" value="ECO:0007669"/>
    <property type="project" value="UniProtKB-SubCell"/>
</dbReference>
<dbReference type="InterPro" id="IPR033985">
    <property type="entry name" value="SusD-like_N"/>
</dbReference>
<dbReference type="InterPro" id="IPR012944">
    <property type="entry name" value="SusD_RagB_dom"/>
</dbReference>
<dbReference type="EMBL" id="SUME01000001">
    <property type="protein sequence ID" value="TJZ63011.1"/>
    <property type="molecule type" value="Genomic_DNA"/>
</dbReference>
<reference evidence="8 9" key="1">
    <citation type="submission" date="2019-04" db="EMBL/GenBank/DDBJ databases">
        <title>Sphingobacterium olei sp. nov., isolated from oil-contaminated soil.</title>
        <authorList>
            <person name="Liu B."/>
        </authorList>
    </citation>
    <scope>NUCLEOTIDE SEQUENCE [LARGE SCALE GENOMIC DNA]</scope>
    <source>
        <strain evidence="8 9">HAL-9</strain>
    </source>
</reference>
<dbReference type="AlphaFoldDB" id="A0A4U0P6D4"/>
<dbReference type="PROSITE" id="PS51257">
    <property type="entry name" value="PROKAR_LIPOPROTEIN"/>
    <property type="match status" value="1"/>
</dbReference>
<evidence type="ECO:0000259" key="6">
    <source>
        <dbReference type="Pfam" id="PF07980"/>
    </source>
</evidence>
<dbReference type="InterPro" id="IPR011990">
    <property type="entry name" value="TPR-like_helical_dom_sf"/>
</dbReference>
<evidence type="ECO:0000256" key="3">
    <source>
        <dbReference type="ARBA" id="ARBA00022729"/>
    </source>
</evidence>
<feature type="domain" description="RagB/SusD" evidence="6">
    <location>
        <begin position="340"/>
        <end position="413"/>
    </location>
</feature>
<dbReference type="RefSeq" id="WP_136899448.1">
    <property type="nucleotide sequence ID" value="NZ_SUME01000001.1"/>
</dbReference>
<dbReference type="Proteomes" id="UP000306808">
    <property type="component" value="Unassembled WGS sequence"/>
</dbReference>